<keyword evidence="3" id="KW-1003">Cell membrane</keyword>
<evidence type="ECO:0000313" key="9">
    <source>
        <dbReference type="EMBL" id="EKN67634.1"/>
    </source>
</evidence>
<dbReference type="EMBL" id="AJLS01000074">
    <property type="protein sequence ID" value="EKN67634.1"/>
    <property type="molecule type" value="Genomic_DNA"/>
</dbReference>
<dbReference type="GO" id="GO:0055085">
    <property type="term" value="P:transmembrane transport"/>
    <property type="evidence" value="ECO:0007669"/>
    <property type="project" value="InterPro"/>
</dbReference>
<dbReference type="GO" id="GO:0005886">
    <property type="term" value="C:plasma membrane"/>
    <property type="evidence" value="ECO:0007669"/>
    <property type="project" value="UniProtKB-SubCell"/>
</dbReference>
<keyword evidence="6 7" id="KW-0472">Membrane</keyword>
<feature type="transmembrane region" description="Helical" evidence="7">
    <location>
        <begin position="214"/>
        <end position="236"/>
    </location>
</feature>
<dbReference type="PANTHER" id="PTHR43386:SF1">
    <property type="entry name" value="D,D-DIPEPTIDE TRANSPORT SYSTEM PERMEASE PROTEIN DDPC-RELATED"/>
    <property type="match status" value="1"/>
</dbReference>
<dbReference type="RefSeq" id="WP_007085594.1">
    <property type="nucleotide sequence ID" value="NZ_AJLS01000074.1"/>
</dbReference>
<dbReference type="eggNOG" id="COG1173">
    <property type="taxonomic scope" value="Bacteria"/>
</dbReference>
<evidence type="ECO:0000256" key="3">
    <source>
        <dbReference type="ARBA" id="ARBA00022475"/>
    </source>
</evidence>
<dbReference type="PANTHER" id="PTHR43386">
    <property type="entry name" value="OLIGOPEPTIDE TRANSPORT SYSTEM PERMEASE PROTEIN APPC"/>
    <property type="match status" value="1"/>
</dbReference>
<gene>
    <name evidence="9" type="ORF">BABA_12940</name>
</gene>
<accession>K6DH58</accession>
<protein>
    <recommendedName>
        <fullName evidence="8">ABC transmembrane type-1 domain-containing protein</fullName>
    </recommendedName>
</protein>
<dbReference type="Pfam" id="PF12911">
    <property type="entry name" value="OppC_N"/>
    <property type="match status" value="1"/>
</dbReference>
<dbReference type="InterPro" id="IPR050366">
    <property type="entry name" value="BP-dependent_transpt_permease"/>
</dbReference>
<evidence type="ECO:0000256" key="2">
    <source>
        <dbReference type="ARBA" id="ARBA00022448"/>
    </source>
</evidence>
<evidence type="ECO:0000256" key="7">
    <source>
        <dbReference type="RuleBase" id="RU363032"/>
    </source>
</evidence>
<dbReference type="PROSITE" id="PS50928">
    <property type="entry name" value="ABC_TM1"/>
    <property type="match status" value="1"/>
</dbReference>
<evidence type="ECO:0000313" key="10">
    <source>
        <dbReference type="Proteomes" id="UP000006316"/>
    </source>
</evidence>
<feature type="transmembrane region" description="Helical" evidence="7">
    <location>
        <begin position="272"/>
        <end position="292"/>
    </location>
</feature>
<evidence type="ECO:0000256" key="5">
    <source>
        <dbReference type="ARBA" id="ARBA00022989"/>
    </source>
</evidence>
<dbReference type="InterPro" id="IPR000515">
    <property type="entry name" value="MetI-like"/>
</dbReference>
<organism evidence="9 10">
    <name type="scientific">Neobacillus bataviensis LMG 21833</name>
    <dbReference type="NCBI Taxonomy" id="1117379"/>
    <lineage>
        <taxon>Bacteria</taxon>
        <taxon>Bacillati</taxon>
        <taxon>Bacillota</taxon>
        <taxon>Bacilli</taxon>
        <taxon>Bacillales</taxon>
        <taxon>Bacillaceae</taxon>
        <taxon>Neobacillus</taxon>
    </lineage>
</organism>
<dbReference type="NCBIfam" id="NF045476">
    <property type="entry name" value="Opp4C"/>
    <property type="match status" value="1"/>
</dbReference>
<evidence type="ECO:0000259" key="8">
    <source>
        <dbReference type="PROSITE" id="PS50928"/>
    </source>
</evidence>
<dbReference type="InterPro" id="IPR035906">
    <property type="entry name" value="MetI-like_sf"/>
</dbReference>
<dbReference type="Gene3D" id="1.10.3720.10">
    <property type="entry name" value="MetI-like"/>
    <property type="match status" value="1"/>
</dbReference>
<keyword evidence="4 7" id="KW-0812">Transmembrane</keyword>
<dbReference type="InterPro" id="IPR053523">
    <property type="entry name" value="Oligopeptide_permease_AppC"/>
</dbReference>
<name>K6DH58_9BACI</name>
<proteinExistence type="inferred from homology"/>
<evidence type="ECO:0000256" key="1">
    <source>
        <dbReference type="ARBA" id="ARBA00004651"/>
    </source>
</evidence>
<dbReference type="CDD" id="cd06261">
    <property type="entry name" value="TM_PBP2"/>
    <property type="match status" value="1"/>
</dbReference>
<dbReference type="Pfam" id="PF00528">
    <property type="entry name" value="BPD_transp_1"/>
    <property type="match status" value="1"/>
</dbReference>
<reference evidence="9 10" key="1">
    <citation type="journal article" date="2012" name="Front. Microbiol.">
        <title>Redundancy and modularity in membrane-associated dissimilatory nitrate reduction in Bacillus.</title>
        <authorList>
            <person name="Heylen K."/>
            <person name="Keltjens J."/>
        </authorList>
    </citation>
    <scope>NUCLEOTIDE SEQUENCE [LARGE SCALE GENOMIC DNA]</scope>
    <source>
        <strain evidence="10">LMG 21833T</strain>
    </source>
</reference>
<dbReference type="AlphaFoldDB" id="K6DH58"/>
<dbReference type="SUPFAM" id="SSF161098">
    <property type="entry name" value="MetI-like"/>
    <property type="match status" value="1"/>
</dbReference>
<dbReference type="PATRIC" id="fig|1117379.3.peg.2688"/>
<dbReference type="STRING" id="1117379.BABA_12940"/>
<keyword evidence="10" id="KW-1185">Reference proteome</keyword>
<dbReference type="Proteomes" id="UP000006316">
    <property type="component" value="Unassembled WGS sequence"/>
</dbReference>
<feature type="transmembrane region" description="Helical" evidence="7">
    <location>
        <begin position="41"/>
        <end position="63"/>
    </location>
</feature>
<feature type="transmembrane region" description="Helical" evidence="7">
    <location>
        <begin position="143"/>
        <end position="161"/>
    </location>
</feature>
<evidence type="ECO:0000256" key="6">
    <source>
        <dbReference type="ARBA" id="ARBA00023136"/>
    </source>
</evidence>
<comment type="caution">
    <text evidence="9">The sequence shown here is derived from an EMBL/GenBank/DDBJ whole genome shotgun (WGS) entry which is preliminary data.</text>
</comment>
<keyword evidence="5 7" id="KW-1133">Transmembrane helix</keyword>
<dbReference type="InterPro" id="IPR025966">
    <property type="entry name" value="OppC_N"/>
</dbReference>
<keyword evidence="2 7" id="KW-0813">Transport</keyword>
<comment type="similarity">
    <text evidence="7">Belongs to the binding-protein-dependent transport system permease family.</text>
</comment>
<feature type="transmembrane region" description="Helical" evidence="7">
    <location>
        <begin position="105"/>
        <end position="131"/>
    </location>
</feature>
<feature type="domain" description="ABC transmembrane type-1" evidence="8">
    <location>
        <begin position="101"/>
        <end position="292"/>
    </location>
</feature>
<sequence>MPMLETSIKNEVETPPISYSELGREETPFQIIVKRFMKHRLAVAGSIIMLFIILIAIFAPVIAPKEPFQVYDEFSAPPSSQHWLGTDQVGRDIFTRLIYASRVSMMVGLGAVLIYSIIGTIVGAVSGYFGGWVDIVLMRLTDVFMSFPSLMLILVVVSILGPNLLNIIWILGLLGWPSVARLVRGSVLSLKHVDYVKSGVVLGLSTPRILFQHILPNAIAPILVQATFGIAAAIIVEASLSFLGMGVQPPTASWGNMLTDAQSLTVLTSQPWLWVPPGMLIVLVVLAINFIGDGLRDALDPKTLK</sequence>
<comment type="subcellular location">
    <subcellularLocation>
        <location evidence="1 7">Cell membrane</location>
        <topology evidence="1 7">Multi-pass membrane protein</topology>
    </subcellularLocation>
</comment>
<evidence type="ECO:0000256" key="4">
    <source>
        <dbReference type="ARBA" id="ARBA00022692"/>
    </source>
</evidence>